<dbReference type="Proteomes" id="UP000070255">
    <property type="component" value="Unassembled WGS sequence"/>
</dbReference>
<feature type="domain" description="Cytochrome oxidase subunit II copper A binding" evidence="4">
    <location>
        <begin position="50"/>
        <end position="141"/>
    </location>
</feature>
<evidence type="ECO:0000256" key="2">
    <source>
        <dbReference type="ARBA" id="ARBA00022723"/>
    </source>
</evidence>
<organism evidence="5 6">
    <name type="scientific">Burkholderia savannae</name>
    <dbReference type="NCBI Taxonomy" id="1637837"/>
    <lineage>
        <taxon>Bacteria</taxon>
        <taxon>Pseudomonadati</taxon>
        <taxon>Pseudomonadota</taxon>
        <taxon>Betaproteobacteria</taxon>
        <taxon>Burkholderiales</taxon>
        <taxon>Burkholderiaceae</taxon>
        <taxon>Burkholderia</taxon>
        <taxon>pseudomallei group</taxon>
    </lineage>
</organism>
<evidence type="ECO:0000313" key="6">
    <source>
        <dbReference type="Proteomes" id="UP000070255"/>
    </source>
</evidence>
<keyword evidence="2" id="KW-0479">Metal-binding</keyword>
<name>A0ABR5TD05_9BURK</name>
<keyword evidence="3" id="KW-0186">Copper</keyword>
<dbReference type="Pfam" id="PF13473">
    <property type="entry name" value="Cupredoxin_1"/>
    <property type="match status" value="1"/>
</dbReference>
<comment type="caution">
    <text evidence="5">The sequence shown here is derived from an EMBL/GenBank/DDBJ whole genome shotgun (WGS) entry which is preliminary data.</text>
</comment>
<evidence type="ECO:0000256" key="1">
    <source>
        <dbReference type="ARBA" id="ARBA00004418"/>
    </source>
</evidence>
<dbReference type="EMBL" id="LNJQ01000001">
    <property type="protein sequence ID" value="KWZ42894.1"/>
    <property type="molecule type" value="Genomic_DNA"/>
</dbReference>
<evidence type="ECO:0000313" key="5">
    <source>
        <dbReference type="EMBL" id="KWZ42894.1"/>
    </source>
</evidence>
<evidence type="ECO:0000256" key="3">
    <source>
        <dbReference type="ARBA" id="ARBA00023008"/>
    </source>
</evidence>
<protein>
    <submittedName>
        <fullName evidence="5">Cytochrome-c oxidase</fullName>
    </submittedName>
</protein>
<dbReference type="InterPro" id="IPR051403">
    <property type="entry name" value="NosZ/Cyto_c_oxidase_sub2"/>
</dbReference>
<evidence type="ECO:0000259" key="4">
    <source>
        <dbReference type="PROSITE" id="PS50857"/>
    </source>
</evidence>
<gene>
    <name evidence="5" type="ORF">WS72_08490</name>
</gene>
<reference evidence="5 6" key="1">
    <citation type="submission" date="2015-11" db="EMBL/GenBank/DDBJ databases">
        <authorList>
            <person name="Sahl J."/>
            <person name="Wagner D."/>
            <person name="Keim P."/>
        </authorList>
    </citation>
    <scope>NUCLEOTIDE SEQUENCE [LARGE SCALE GENOMIC DNA]</scope>
    <source>
        <strain evidence="5 6">BDU18</strain>
    </source>
</reference>
<dbReference type="InterPro" id="IPR028096">
    <property type="entry name" value="EfeO_Cupredoxin"/>
</dbReference>
<sequence length="141" mass="14956">MRHFFFDPRALRGRARATAPVAARRRWLVAAGGAALAALAGVDASRLRAAEPRVIKVHARRFVFTPDRIALAPHESVVFELTAQDTVMGFSIPQYGVRADVPPGAVVHLAAQAGGPGTVQFLCDIFCGSGHETMNGVLVVG</sequence>
<dbReference type="PROSITE" id="PS50857">
    <property type="entry name" value="COX2_CUA"/>
    <property type="match status" value="1"/>
</dbReference>
<dbReference type="Gene3D" id="2.60.40.420">
    <property type="entry name" value="Cupredoxins - blue copper proteins"/>
    <property type="match status" value="1"/>
</dbReference>
<comment type="subcellular location">
    <subcellularLocation>
        <location evidence="1">Periplasm</location>
    </subcellularLocation>
</comment>
<accession>A0ABR5TD05</accession>
<dbReference type="SUPFAM" id="SSF49503">
    <property type="entry name" value="Cupredoxins"/>
    <property type="match status" value="1"/>
</dbReference>
<dbReference type="PANTHER" id="PTHR42838">
    <property type="entry name" value="CYTOCHROME C OXIDASE SUBUNIT II"/>
    <property type="match status" value="1"/>
</dbReference>
<keyword evidence="6" id="KW-1185">Reference proteome</keyword>
<dbReference type="InterPro" id="IPR008972">
    <property type="entry name" value="Cupredoxin"/>
</dbReference>
<dbReference type="InterPro" id="IPR002429">
    <property type="entry name" value="CcO_II-like_C"/>
</dbReference>
<dbReference type="RefSeq" id="WP_038744576.1">
    <property type="nucleotide sequence ID" value="NZ_CP013417.1"/>
</dbReference>
<dbReference type="PANTHER" id="PTHR42838:SF2">
    <property type="entry name" value="NITROUS-OXIDE REDUCTASE"/>
    <property type="match status" value="1"/>
</dbReference>
<proteinExistence type="predicted"/>